<dbReference type="PANTHER" id="PTHR13280:SF17">
    <property type="entry name" value="KRUEPPEL TARGET AT 95D, ISOFORM A"/>
    <property type="match status" value="1"/>
</dbReference>
<comment type="similarity">
    <text evidence="1">Belongs to the PACS family.</text>
</comment>
<feature type="compositionally biased region" description="Polar residues" evidence="3">
    <location>
        <begin position="792"/>
        <end position="809"/>
    </location>
</feature>
<keyword evidence="7" id="KW-1185">Reference proteome</keyword>
<gene>
    <name evidence="6" type="ORF">RDWZM_008918</name>
</gene>
<evidence type="ECO:0000256" key="1">
    <source>
        <dbReference type="ARBA" id="ARBA00008590"/>
    </source>
</evidence>
<feature type="compositionally biased region" description="Polar residues" evidence="3">
    <location>
        <begin position="166"/>
        <end position="175"/>
    </location>
</feature>
<protein>
    <recommendedName>
        <fullName evidence="8">Phosphofurin acidic cluster sorting protein 2</fullName>
    </recommendedName>
</protein>
<feature type="compositionally biased region" description="Basic and acidic residues" evidence="3">
    <location>
        <begin position="419"/>
        <end position="428"/>
    </location>
</feature>
<evidence type="ECO:0000259" key="4">
    <source>
        <dbReference type="Pfam" id="PF10254"/>
    </source>
</evidence>
<dbReference type="GO" id="GO:0072659">
    <property type="term" value="P:protein localization to plasma membrane"/>
    <property type="evidence" value="ECO:0007669"/>
    <property type="project" value="TreeGrafter"/>
</dbReference>
<comment type="caution">
    <text evidence="6">The sequence shown here is derived from an EMBL/GenBank/DDBJ whole genome shotgun (WGS) entry which is preliminary data.</text>
</comment>
<dbReference type="Proteomes" id="UP001142055">
    <property type="component" value="Chromosome 3"/>
</dbReference>
<feature type="region of interest" description="Disordered" evidence="3">
    <location>
        <begin position="363"/>
        <end position="428"/>
    </location>
</feature>
<evidence type="ECO:0000259" key="5">
    <source>
        <dbReference type="Pfam" id="PF25332"/>
    </source>
</evidence>
<evidence type="ECO:0000256" key="3">
    <source>
        <dbReference type="SAM" id="MobiDB-lite"/>
    </source>
</evidence>
<dbReference type="Pfam" id="PF10254">
    <property type="entry name" value="Pacs-1"/>
    <property type="match status" value="1"/>
</dbReference>
<evidence type="ECO:0000313" key="6">
    <source>
        <dbReference type="EMBL" id="KAJ6217761.1"/>
    </source>
</evidence>
<dbReference type="InterPro" id="IPR057541">
    <property type="entry name" value="PACS1/2_N"/>
</dbReference>
<organism evidence="6 7">
    <name type="scientific">Blomia tropicalis</name>
    <name type="common">Mite</name>
    <dbReference type="NCBI Taxonomy" id="40697"/>
    <lineage>
        <taxon>Eukaryota</taxon>
        <taxon>Metazoa</taxon>
        <taxon>Ecdysozoa</taxon>
        <taxon>Arthropoda</taxon>
        <taxon>Chelicerata</taxon>
        <taxon>Arachnida</taxon>
        <taxon>Acari</taxon>
        <taxon>Acariformes</taxon>
        <taxon>Sarcoptiformes</taxon>
        <taxon>Astigmata</taxon>
        <taxon>Glycyphagoidea</taxon>
        <taxon>Echimyopodidae</taxon>
        <taxon>Blomia</taxon>
    </lineage>
</organism>
<accession>A0A9Q0RKJ8</accession>
<feature type="compositionally biased region" description="Low complexity" evidence="3">
    <location>
        <begin position="401"/>
        <end position="418"/>
    </location>
</feature>
<feature type="compositionally biased region" description="Polar residues" evidence="3">
    <location>
        <begin position="761"/>
        <end position="784"/>
    </location>
</feature>
<feature type="compositionally biased region" description="Polar residues" evidence="3">
    <location>
        <begin position="374"/>
        <end position="400"/>
    </location>
</feature>
<feature type="compositionally biased region" description="Basic residues" evidence="3">
    <location>
        <begin position="225"/>
        <end position="235"/>
    </location>
</feature>
<dbReference type="PANTHER" id="PTHR13280">
    <property type="entry name" value="PHOSPHOFURIN ACIDIC CLUSTER SORTING PROTEIN"/>
    <property type="match status" value="1"/>
</dbReference>
<feature type="region of interest" description="Disordered" evidence="3">
    <location>
        <begin position="817"/>
        <end position="836"/>
    </location>
</feature>
<dbReference type="OMA" id="FANWETD"/>
<sequence>MWSNKPVKMKLFGAWEIDKTPPDCIPRLCSLNINRIMLTRPLRQDVTAIMIVVKMQSSKRILRSNEITIPVVNDSSNPSSMIDIEIDLSFTLQYPHFLKRNCNDLQIILQRRKKYKNKAILGFKTLACGVIDMAEVLQRSTIVEKNLDLLENGKESSKTDPLARITISTLRSQPIDQDGNARRGKVSIDRPDVYSDEDDFTSAEDGSDSETIEENNSRDRISSNHFRHKMSNRNKTSRKLFLNNGGKFQSNVKQANVQQRNFKQKIFAMLKKLRLPDSDAYDSEEKLKEALEKELGKERPEPQDIDEFFDDEEIEDLDDLSDSGQEFDDVSITSTPKPSLRPFFSSCTLVGHDKCDEFSPFVNNHKNSKDNDSQENSGTEQTPDTSDTSQKYLNMDTPTQNINVENNTNSNKVSNKNKPNFDKENKRVKLFARDIKDKENKSISKEKKPIGATLSLSSKSFVSKPIDDANSPKESITEQLNRIFLVDEPNSTIPDEIVFLNMSESLHSQLLFQCFERSHHIIGTQTIGDVKFAFQFMCAKIQKFCNTNLKIPLPIRVALIGSDAYVNSFLRVYVELLSSKSPDWQTYLRFYIVPSNYCSFSSLSASSSAATTACSATASNSNNISSNSVNQNSMLLHKHLANIDPLYSNFFFTPSNTSSLAIGNQDSSRLDKENVASISDTAQFVHEFYNKVVNYLRTAQAVVQIPIAEAMVTYRDKNAEDTESNRVFIPFICDAKIGIVDSNFGNHSMENDDIYSASPPGASTSLGNANTTGDQKPSVTSPLSISGKDSHSTSISLTPPNSPSISHQNHHFLQTSSNISIKEKDSHKDKDKDSLSHESMDLQIDYWTSQSKFNDASISANAKKNENSKFTLKTCFRNLQISRLPNPGESSANNSLTLYYMIKEKKQKIMRLGKKKEKENESKCQVIDGICRLICSCKATQSPIKVSIDGVELSGVKFFQLTTQWQTQIKYFPLVIFSPL</sequence>
<evidence type="ECO:0000256" key="2">
    <source>
        <dbReference type="ARBA" id="ARBA00022553"/>
    </source>
</evidence>
<dbReference type="InterPro" id="IPR019381">
    <property type="entry name" value="PACS1/2_C"/>
</dbReference>
<keyword evidence="2" id="KW-0597">Phosphoprotein</keyword>
<feature type="compositionally biased region" description="Basic and acidic residues" evidence="3">
    <location>
        <begin position="821"/>
        <end position="836"/>
    </location>
</feature>
<feature type="domain" description="Phosphofurin acidic cluster sorting protein 1/2 C-terminal" evidence="4">
    <location>
        <begin position="477"/>
        <end position="978"/>
    </location>
</feature>
<dbReference type="EMBL" id="JAPWDV010000003">
    <property type="protein sequence ID" value="KAJ6217761.1"/>
    <property type="molecule type" value="Genomic_DNA"/>
</dbReference>
<proteinExistence type="inferred from homology"/>
<feature type="region of interest" description="Disordered" evidence="3">
    <location>
        <begin position="160"/>
        <end position="235"/>
    </location>
</feature>
<evidence type="ECO:0008006" key="8">
    <source>
        <dbReference type="Google" id="ProtNLM"/>
    </source>
</evidence>
<dbReference type="AlphaFoldDB" id="A0A9Q0RKJ8"/>
<reference evidence="6" key="1">
    <citation type="submission" date="2022-12" db="EMBL/GenBank/DDBJ databases">
        <title>Genome assemblies of Blomia tropicalis.</title>
        <authorList>
            <person name="Cui Y."/>
        </authorList>
    </citation>
    <scope>NUCLEOTIDE SEQUENCE</scope>
    <source>
        <tissue evidence="6">Adult mites</tissue>
    </source>
</reference>
<feature type="region of interest" description="Disordered" evidence="3">
    <location>
        <begin position="751"/>
        <end position="809"/>
    </location>
</feature>
<feature type="domain" description="Phosphofurin acidic cluster sorting protein 1/2 N-terminal C2" evidence="5">
    <location>
        <begin position="7"/>
        <end position="176"/>
    </location>
</feature>
<name>A0A9Q0RKJ8_BLOTA</name>
<dbReference type="Pfam" id="PF25332">
    <property type="entry name" value="C2_PACS_N"/>
    <property type="match status" value="1"/>
</dbReference>
<evidence type="ECO:0000313" key="7">
    <source>
        <dbReference type="Proteomes" id="UP001142055"/>
    </source>
</evidence>
<feature type="compositionally biased region" description="Acidic residues" evidence="3">
    <location>
        <begin position="194"/>
        <end position="213"/>
    </location>
</feature>